<comment type="caution">
    <text evidence="1">The sequence shown here is derived from an EMBL/GenBank/DDBJ whole genome shotgun (WGS) entry which is preliminary data.</text>
</comment>
<accession>A0ABS5CGT0</accession>
<protein>
    <submittedName>
        <fullName evidence="1">Uncharacterized protein</fullName>
    </submittedName>
</protein>
<organism evidence="1 2">
    <name type="scientific">Paenibacillus lignilyticus</name>
    <dbReference type="NCBI Taxonomy" id="1172615"/>
    <lineage>
        <taxon>Bacteria</taxon>
        <taxon>Bacillati</taxon>
        <taxon>Bacillota</taxon>
        <taxon>Bacilli</taxon>
        <taxon>Bacillales</taxon>
        <taxon>Paenibacillaceae</taxon>
        <taxon>Paenibacillus</taxon>
    </lineage>
</organism>
<dbReference type="Proteomes" id="UP000673394">
    <property type="component" value="Unassembled WGS sequence"/>
</dbReference>
<keyword evidence="2" id="KW-1185">Reference proteome</keyword>
<proteinExistence type="predicted"/>
<sequence>MVRDSVLLPIMMTVVENNRLEIERSNHSLKTLYSAAANTLLNAIHADLAGIRKELREHHIKVIEEERVDDAAHYKFYYRGYEHKFALMRFLVRSEISTRLGKYIAQLEKHFSGLIHKK</sequence>
<dbReference type="InterPro" id="IPR058600">
    <property type="entry name" value="YhjD-like"/>
</dbReference>
<reference evidence="1 2" key="1">
    <citation type="submission" date="2021-04" db="EMBL/GenBank/DDBJ databases">
        <title>Paenibacillus sp. DLE-14 whole genome sequence.</title>
        <authorList>
            <person name="Ham Y.J."/>
        </authorList>
    </citation>
    <scope>NUCLEOTIDE SEQUENCE [LARGE SCALE GENOMIC DNA]</scope>
    <source>
        <strain evidence="1 2">DLE-14</strain>
    </source>
</reference>
<gene>
    <name evidence="1" type="ORF">I8J30_20435</name>
</gene>
<dbReference type="Pfam" id="PF26325">
    <property type="entry name" value="YhjD"/>
    <property type="match status" value="1"/>
</dbReference>
<name>A0ABS5CGT0_9BACL</name>
<dbReference type="EMBL" id="JAGKSP010000009">
    <property type="protein sequence ID" value="MBP3965097.1"/>
    <property type="molecule type" value="Genomic_DNA"/>
</dbReference>
<evidence type="ECO:0000313" key="1">
    <source>
        <dbReference type="EMBL" id="MBP3965097.1"/>
    </source>
</evidence>
<evidence type="ECO:0000313" key="2">
    <source>
        <dbReference type="Proteomes" id="UP000673394"/>
    </source>
</evidence>